<dbReference type="Gene3D" id="1.10.1790.10">
    <property type="entry name" value="PRD domain"/>
    <property type="match status" value="2"/>
</dbReference>
<sequence length="628" mass="73143">MREKLILDMLKSKENVCVKSMASMLNVSDRTVRTEINLLNKSGEINGFKVINIRGKGYSLKINNDEKFNKYIKKMNSFFEADINFGLEERTNKILEILLISNDYITIDYIAEVIGYSRSTIIKDLEAVEKKLKFLGLDLKRKSNFGLKIINDEITIRKSLSTYLYSNNRDLLIENERNLQTFGKIKKIFIEEIVKNKIKISNLAIENIFCHLKILTLRFNNKNFIKLNEYDKCLDYRFEEIALKICNSIGSDFNIEVPKSEVSYLASQIYYKSKVVSQNDEIKMKAKRDIEDILENIDKVSYTNFSSDIELQNNLLIHLCALIDRARTNTQLKNPYFDEVNTRYSAIVSIVVNFTDEFCKRWNMNLLKDEIAFIAIHFATHFEKARLKALKNIKRIAIVCPSDGGIEYFLKIRLEEVFGNTVIDNYTPFNLEGIIENKYDFLITNLDLNLDLKYPIFKINNLFDENELEDLVSKIEKDISVQKGEIEEKLDDVLFKRRKGGKDINYKNFLSEEAKMLIKMNIVPEDFEELVLLREEKLSTAYKNNIAAPHGIEMNAKKNVLSVTVFDNPIEWVDKKITIVILIAMKKGSLNLHRVIANKLFRLINDEEERNEISKCQSSEEFIKAFNI</sequence>
<name>A0A1V4SSY5_9CLOT</name>
<dbReference type="PANTHER" id="PTHR30185:SF18">
    <property type="entry name" value="TRANSCRIPTIONAL REGULATOR MTLR"/>
    <property type="match status" value="1"/>
</dbReference>
<feature type="domain" description="PTS EIIA type-2" evidence="5">
    <location>
        <begin position="488"/>
        <end position="628"/>
    </location>
</feature>
<dbReference type="PROSITE" id="PS51000">
    <property type="entry name" value="HTH_DEOR_2"/>
    <property type="match status" value="1"/>
</dbReference>
<evidence type="ECO:0000256" key="3">
    <source>
        <dbReference type="ARBA" id="ARBA00023163"/>
    </source>
</evidence>
<dbReference type="SUPFAM" id="SSF63520">
    <property type="entry name" value="PTS-regulatory domain, PRD"/>
    <property type="match status" value="2"/>
</dbReference>
<dbReference type="InterPro" id="IPR016152">
    <property type="entry name" value="PTrfase/Anion_transptr"/>
</dbReference>
<organism evidence="7 8">
    <name type="scientific">Clostridium thermobutyricum DSM 4928</name>
    <dbReference type="NCBI Taxonomy" id="1121339"/>
    <lineage>
        <taxon>Bacteria</taxon>
        <taxon>Bacillati</taxon>
        <taxon>Bacillota</taxon>
        <taxon>Clostridia</taxon>
        <taxon>Eubacteriales</taxon>
        <taxon>Clostridiaceae</taxon>
        <taxon>Clostridium</taxon>
    </lineage>
</organism>
<protein>
    <submittedName>
        <fullName evidence="7">Putative licABCH operon regulator</fullName>
    </submittedName>
</protein>
<dbReference type="Proteomes" id="UP000191448">
    <property type="component" value="Unassembled WGS sequence"/>
</dbReference>
<dbReference type="Pfam" id="PF00359">
    <property type="entry name" value="PTS_EIIA_2"/>
    <property type="match status" value="1"/>
</dbReference>
<reference evidence="7 8" key="1">
    <citation type="submission" date="2016-02" db="EMBL/GenBank/DDBJ databases">
        <title>Genome sequence of Clostridium thermobutyricum DSM 4928.</title>
        <authorList>
            <person name="Poehlein A."/>
            <person name="Daniel R."/>
        </authorList>
    </citation>
    <scope>NUCLEOTIDE SEQUENCE [LARGE SCALE GENOMIC DNA]</scope>
    <source>
        <strain evidence="7 8">DSM 4928</strain>
    </source>
</reference>
<evidence type="ECO:0000313" key="7">
    <source>
        <dbReference type="EMBL" id="OPX46576.1"/>
    </source>
</evidence>
<comment type="caution">
    <text evidence="7">The sequence shown here is derived from an EMBL/GenBank/DDBJ whole genome shotgun (WGS) entry which is preliminary data.</text>
</comment>
<evidence type="ECO:0000259" key="4">
    <source>
        <dbReference type="PROSITE" id="PS51000"/>
    </source>
</evidence>
<evidence type="ECO:0000313" key="8">
    <source>
        <dbReference type="Proteomes" id="UP000191448"/>
    </source>
</evidence>
<evidence type="ECO:0000256" key="2">
    <source>
        <dbReference type="ARBA" id="ARBA00023015"/>
    </source>
</evidence>
<evidence type="ECO:0000256" key="1">
    <source>
        <dbReference type="ARBA" id="ARBA00022737"/>
    </source>
</evidence>
<dbReference type="PROSITE" id="PS51094">
    <property type="entry name" value="PTS_EIIA_TYPE_2"/>
    <property type="match status" value="1"/>
</dbReference>
<dbReference type="SUPFAM" id="SSF46785">
    <property type="entry name" value="Winged helix' DNA-binding domain"/>
    <property type="match status" value="2"/>
</dbReference>
<dbReference type="SUPFAM" id="SSF55804">
    <property type="entry name" value="Phoshotransferase/anion transport protein"/>
    <property type="match status" value="1"/>
</dbReference>
<feature type="domain" description="HTH deoR-type" evidence="4">
    <location>
        <begin position="1"/>
        <end position="59"/>
    </location>
</feature>
<dbReference type="Gene3D" id="1.10.10.10">
    <property type="entry name" value="Winged helix-like DNA-binding domain superfamily/Winged helix DNA-binding domain"/>
    <property type="match status" value="2"/>
</dbReference>
<dbReference type="InterPro" id="IPR001034">
    <property type="entry name" value="DeoR_HTH"/>
</dbReference>
<dbReference type="PANTHER" id="PTHR30185">
    <property type="entry name" value="CRYPTIC BETA-GLUCOSIDE BGL OPERON ANTITERMINATOR"/>
    <property type="match status" value="1"/>
</dbReference>
<dbReference type="Pfam" id="PF08279">
    <property type="entry name" value="HTH_11"/>
    <property type="match status" value="2"/>
</dbReference>
<gene>
    <name evidence="7" type="primary">licR</name>
    <name evidence="7" type="ORF">CLTHE_27970</name>
</gene>
<feature type="domain" description="PRD" evidence="6">
    <location>
        <begin position="281"/>
        <end position="388"/>
    </location>
</feature>
<dbReference type="GO" id="GO:0003700">
    <property type="term" value="F:DNA-binding transcription factor activity"/>
    <property type="evidence" value="ECO:0007669"/>
    <property type="project" value="InterPro"/>
</dbReference>
<accession>A0A1V4SSY5</accession>
<feature type="domain" description="PRD" evidence="6">
    <location>
        <begin position="173"/>
        <end position="279"/>
    </location>
</feature>
<dbReference type="InterPro" id="IPR036390">
    <property type="entry name" value="WH_DNA-bd_sf"/>
</dbReference>
<keyword evidence="3" id="KW-0804">Transcription</keyword>
<keyword evidence="1" id="KW-0677">Repeat</keyword>
<dbReference type="PROSITE" id="PS51372">
    <property type="entry name" value="PRD_2"/>
    <property type="match status" value="2"/>
</dbReference>
<dbReference type="InterPro" id="IPR011608">
    <property type="entry name" value="PRD"/>
</dbReference>
<dbReference type="InterPro" id="IPR013196">
    <property type="entry name" value="HTH_11"/>
</dbReference>
<dbReference type="EMBL" id="LTAY01000081">
    <property type="protein sequence ID" value="OPX46576.1"/>
    <property type="molecule type" value="Genomic_DNA"/>
</dbReference>
<evidence type="ECO:0000259" key="5">
    <source>
        <dbReference type="PROSITE" id="PS51094"/>
    </source>
</evidence>
<dbReference type="RefSeq" id="WP_080023981.1">
    <property type="nucleotide sequence ID" value="NZ_LTAY01000081.1"/>
</dbReference>
<dbReference type="InterPro" id="IPR036634">
    <property type="entry name" value="PRD_sf"/>
</dbReference>
<keyword evidence="2" id="KW-0805">Transcription regulation</keyword>
<dbReference type="InterPro" id="IPR002178">
    <property type="entry name" value="PTS_EIIA_type-2_dom"/>
</dbReference>
<dbReference type="Gene3D" id="3.40.930.10">
    <property type="entry name" value="Mannitol-specific EII, Chain A"/>
    <property type="match status" value="1"/>
</dbReference>
<dbReference type="InterPro" id="IPR036388">
    <property type="entry name" value="WH-like_DNA-bd_sf"/>
</dbReference>
<dbReference type="AlphaFoldDB" id="A0A1V4SSY5"/>
<evidence type="ECO:0000259" key="6">
    <source>
        <dbReference type="PROSITE" id="PS51372"/>
    </source>
</evidence>
<proteinExistence type="predicted"/>
<dbReference type="OrthoDB" id="3175596at2"/>
<dbReference type="Pfam" id="PF00874">
    <property type="entry name" value="PRD"/>
    <property type="match status" value="2"/>
</dbReference>
<dbReference type="InterPro" id="IPR050661">
    <property type="entry name" value="BglG_antiterminators"/>
</dbReference>